<name>A0A2S8GQK6_9BACT</name>
<dbReference type="EMBL" id="PUHZ01000008">
    <property type="protein sequence ID" value="PQO46719.1"/>
    <property type="molecule type" value="Genomic_DNA"/>
</dbReference>
<sequence>MSYHITPQPFIVGALLERVETHNADVAAWNADKAKLRANRKRILDADPFSIDPATLSATREKLTADYLSLLQREAAIAEATLALLEELAPICHEAEQKALADAEAVLSQVLAKMAKAGITLESQQAWPHNPGAARHQLEHQGKQSSDYRAAYVAAQEVKEACSNLVKQKMSLKSALDAIRNDAKRLIEKAVAGDSAGLQLA</sequence>
<reference evidence="1 2" key="1">
    <citation type="submission" date="2018-02" db="EMBL/GenBank/DDBJ databases">
        <title>Comparative genomes isolates from brazilian mangrove.</title>
        <authorList>
            <person name="Araujo J.E."/>
            <person name="Taketani R.G."/>
            <person name="Silva M.C.P."/>
            <person name="Loureco M.V."/>
            <person name="Andreote F.D."/>
        </authorList>
    </citation>
    <scope>NUCLEOTIDE SEQUENCE [LARGE SCALE GENOMIC DNA]</scope>
    <source>
        <strain evidence="1 2">Nap-Phe MGV</strain>
    </source>
</reference>
<dbReference type="RefSeq" id="WP_105334845.1">
    <property type="nucleotide sequence ID" value="NZ_PUHZ01000008.1"/>
</dbReference>
<proteinExistence type="predicted"/>
<comment type="caution">
    <text evidence="1">The sequence shown here is derived from an EMBL/GenBank/DDBJ whole genome shotgun (WGS) entry which is preliminary data.</text>
</comment>
<evidence type="ECO:0000313" key="2">
    <source>
        <dbReference type="Proteomes" id="UP000237819"/>
    </source>
</evidence>
<dbReference type="AlphaFoldDB" id="A0A2S8GQK6"/>
<accession>A0A2S8GQK6</accession>
<protein>
    <submittedName>
        <fullName evidence="1">Uncharacterized protein</fullName>
    </submittedName>
</protein>
<gene>
    <name evidence="1" type="ORF">C5Y93_07750</name>
</gene>
<organism evidence="1 2">
    <name type="scientific">Blastopirellula marina</name>
    <dbReference type="NCBI Taxonomy" id="124"/>
    <lineage>
        <taxon>Bacteria</taxon>
        <taxon>Pseudomonadati</taxon>
        <taxon>Planctomycetota</taxon>
        <taxon>Planctomycetia</taxon>
        <taxon>Pirellulales</taxon>
        <taxon>Pirellulaceae</taxon>
        <taxon>Blastopirellula</taxon>
    </lineage>
</organism>
<evidence type="ECO:0000313" key="1">
    <source>
        <dbReference type="EMBL" id="PQO46719.1"/>
    </source>
</evidence>
<dbReference type="Proteomes" id="UP000237819">
    <property type="component" value="Unassembled WGS sequence"/>
</dbReference>